<accession>A0ABR1QN55</accession>
<comment type="caution">
    <text evidence="1">The sequence shown here is derived from an EMBL/GenBank/DDBJ whole genome shotgun (WGS) entry which is preliminary data.</text>
</comment>
<protein>
    <recommendedName>
        <fullName evidence="3">BTB domain-containing protein</fullName>
    </recommendedName>
</protein>
<evidence type="ECO:0008006" key="3">
    <source>
        <dbReference type="Google" id="ProtNLM"/>
    </source>
</evidence>
<evidence type="ECO:0000313" key="2">
    <source>
        <dbReference type="Proteomes" id="UP001391051"/>
    </source>
</evidence>
<dbReference type="GeneID" id="92073912"/>
<reference evidence="1 2" key="1">
    <citation type="submission" date="2023-01" db="EMBL/GenBank/DDBJ databases">
        <title>Analysis of 21 Apiospora genomes using comparative genomics revels a genus with tremendous synthesis potential of carbohydrate active enzymes and secondary metabolites.</title>
        <authorList>
            <person name="Sorensen T."/>
        </authorList>
    </citation>
    <scope>NUCLEOTIDE SEQUENCE [LARGE SCALE GENOMIC DNA]</scope>
    <source>
        <strain evidence="1 2">CBS 24483</strain>
    </source>
</reference>
<dbReference type="Proteomes" id="UP001391051">
    <property type="component" value="Unassembled WGS sequence"/>
</dbReference>
<keyword evidence="2" id="KW-1185">Reference proteome</keyword>
<evidence type="ECO:0000313" key="1">
    <source>
        <dbReference type="EMBL" id="KAK7959774.1"/>
    </source>
</evidence>
<proteinExistence type="predicted"/>
<dbReference type="RefSeq" id="XP_066703477.1">
    <property type="nucleotide sequence ID" value="XM_066840850.1"/>
</dbReference>
<dbReference type="Gene3D" id="3.30.710.10">
    <property type="entry name" value="Potassium Channel Kv1.1, Chain A"/>
    <property type="match status" value="1"/>
</dbReference>
<dbReference type="EMBL" id="JAQQWE010000003">
    <property type="protein sequence ID" value="KAK7959774.1"/>
    <property type="molecule type" value="Genomic_DNA"/>
</dbReference>
<name>A0ABR1QN55_9PEZI</name>
<sequence>MPCPGLPSEPATVVFDDDGDLVLNVGSTKCVRYPFGDAQVTHSHNVASAFRVCSRSMARASPVWKRMLFGGFAESKPPSGDWVVNLPDDLPQSMSTLLGIVHAKFDDVPQTIGVQELFDIAVLADKYDLTHLLKPWARLWLDQVWENGSKQYLSAILQLWITWVLGDQSRFVAFAHYLALNMQSEYPFKLSLFTPPDVADRIIKIHHVTIAKLLRPWEEVIFQLSGEDPYAASNGRRRGRCSLSDNDKASECNMLLLRYLKRSFRKAHLYPEFARSIMLGKTVCTVAQNLKSIIIQTPVLDSDHEGCHRLMKEAGSEIDQIVGNVKFTLTEAELTHFRAQGLKTGLGQK</sequence>
<dbReference type="InterPro" id="IPR011333">
    <property type="entry name" value="SKP1/BTB/POZ_sf"/>
</dbReference>
<organism evidence="1 2">
    <name type="scientific">Apiospora aurea</name>
    <dbReference type="NCBI Taxonomy" id="335848"/>
    <lineage>
        <taxon>Eukaryota</taxon>
        <taxon>Fungi</taxon>
        <taxon>Dikarya</taxon>
        <taxon>Ascomycota</taxon>
        <taxon>Pezizomycotina</taxon>
        <taxon>Sordariomycetes</taxon>
        <taxon>Xylariomycetidae</taxon>
        <taxon>Amphisphaeriales</taxon>
        <taxon>Apiosporaceae</taxon>
        <taxon>Apiospora</taxon>
    </lineage>
</organism>
<gene>
    <name evidence="1" type="ORF">PG986_004628</name>
</gene>